<gene>
    <name evidence="2" type="ORF">C8P69_102430</name>
</gene>
<reference evidence="2 3" key="1">
    <citation type="submission" date="2018-04" db="EMBL/GenBank/DDBJ databases">
        <title>Genomic Encyclopedia of Archaeal and Bacterial Type Strains, Phase II (KMG-II): from individual species to whole genera.</title>
        <authorList>
            <person name="Goeker M."/>
        </authorList>
    </citation>
    <scope>NUCLEOTIDE SEQUENCE [LARGE SCALE GENOMIC DNA]</scope>
    <source>
        <strain evidence="2 3">DSM 25521</strain>
    </source>
</reference>
<sequence>MKKAYTKANAAKRQPLAAVTAQVASKKTVD</sequence>
<proteinExistence type="predicted"/>
<keyword evidence="3" id="KW-1185">Reference proteome</keyword>
<dbReference type="AlphaFoldDB" id="A0A2T4ZGK4"/>
<evidence type="ECO:0000256" key="1">
    <source>
        <dbReference type="SAM" id="MobiDB-lite"/>
    </source>
</evidence>
<name>A0A2T4ZGK4_9HYPH</name>
<protein>
    <submittedName>
        <fullName evidence="2">Uncharacterized protein</fullName>
    </submittedName>
</protein>
<dbReference type="EMBL" id="PZZL01000002">
    <property type="protein sequence ID" value="PTM61045.1"/>
    <property type="molecule type" value="Genomic_DNA"/>
</dbReference>
<comment type="caution">
    <text evidence="2">The sequence shown here is derived from an EMBL/GenBank/DDBJ whole genome shotgun (WGS) entry which is preliminary data.</text>
</comment>
<accession>A0A2T4ZGK4</accession>
<evidence type="ECO:0000313" key="3">
    <source>
        <dbReference type="Proteomes" id="UP000241808"/>
    </source>
</evidence>
<feature type="region of interest" description="Disordered" evidence="1">
    <location>
        <begin position="1"/>
        <end position="30"/>
    </location>
</feature>
<dbReference type="Proteomes" id="UP000241808">
    <property type="component" value="Unassembled WGS sequence"/>
</dbReference>
<evidence type="ECO:0000313" key="2">
    <source>
        <dbReference type="EMBL" id="PTM61045.1"/>
    </source>
</evidence>
<organism evidence="2 3">
    <name type="scientific">Phreatobacter oligotrophus</name>
    <dbReference type="NCBI Taxonomy" id="1122261"/>
    <lineage>
        <taxon>Bacteria</taxon>
        <taxon>Pseudomonadati</taxon>
        <taxon>Pseudomonadota</taxon>
        <taxon>Alphaproteobacteria</taxon>
        <taxon>Hyphomicrobiales</taxon>
        <taxon>Phreatobacteraceae</taxon>
        <taxon>Phreatobacter</taxon>
    </lineage>
</organism>